<feature type="transmembrane region" description="Helical" evidence="6">
    <location>
        <begin position="690"/>
        <end position="710"/>
    </location>
</feature>
<feature type="transmembrane region" description="Helical" evidence="6">
    <location>
        <begin position="340"/>
        <end position="359"/>
    </location>
</feature>
<evidence type="ECO:0000256" key="5">
    <source>
        <dbReference type="ARBA" id="ARBA00023136"/>
    </source>
</evidence>
<evidence type="ECO:0000313" key="7">
    <source>
        <dbReference type="EMBL" id="CAI0408985.1"/>
    </source>
</evidence>
<dbReference type="Pfam" id="PF00854">
    <property type="entry name" value="PTR2"/>
    <property type="match status" value="2"/>
</dbReference>
<dbReference type="PANTHER" id="PTHR11654">
    <property type="entry name" value="OLIGOPEPTIDE TRANSPORTER-RELATED"/>
    <property type="match status" value="1"/>
</dbReference>
<protein>
    <submittedName>
        <fullName evidence="7">Uncharacterized protein</fullName>
    </submittedName>
</protein>
<feature type="transmembrane region" description="Helical" evidence="6">
    <location>
        <begin position="793"/>
        <end position="815"/>
    </location>
</feature>
<feature type="transmembrane region" description="Helical" evidence="6">
    <location>
        <begin position="379"/>
        <end position="402"/>
    </location>
</feature>
<feature type="transmembrane region" description="Helical" evidence="6">
    <location>
        <begin position="71"/>
        <end position="90"/>
    </location>
</feature>
<proteinExistence type="inferred from homology"/>
<feature type="transmembrane region" description="Helical" evidence="6">
    <location>
        <begin position="978"/>
        <end position="999"/>
    </location>
</feature>
<sequence>MAMENAADCQITSGEPLLATKSSSSNGGFRALPFIIVTDALEKMVSYGLPVNMIMYLTTEYGMKNSDGAHLIFIWVATTNFTPVVAAVLADSYVGRYWMIAFGSLAHALGTFLLWLTATIPEARPQPCIDTTCKQATLPQLSLLCTSLALISIGSGSMRSSSLAFCADQIIPRNKDGTTNDDSGALLKSLVSWYFISSTVAILIAVTVIVYIQEAAGWRVGFGVPLILIVSSGLIFVSGSSLYLEQKTKPSLLAELAQVVVAAAGSRKTWIKLPSEAYTYHSNPNSAAIPLHPSDKLMFLNKACIIDSPEEEVNPDGTATNPWTLCTVEQVEDLKSVIRVIPIWFAGVIMSLPTTQLPFHLLQLNTMDRHIINPTGFQIPAGSFCLTIVLTQLIWVPLYNKIITPITSKLIGKPFHLSMKQRLGLAILISSAAISALAIVEMIRRERAIEEGLTDDPTGIVNMSAMWFVVYYIPFGIAEAFNYLAQSEFYYSELPESMASISTTLYQMGLSMASLVASFVLSGVEILTKGGREGESWIAGNINKGHYDYYYWLIAGLIVLDFVYYLGCAKAYGPCKAELCEAIEDAGRSTKHHHQPDKMSAVKEPLLLPSHGGGDGDNLKGGFRTLPFIIGAEAFEKVATLGLMPNMILYLTTEYGMGNVQGANLLFLWSAATNFTPVLGAFLADSYVGRFRMIAFGSIFSLMGLVTIWLTAMIPQARPGPCTAVDGAAHSSTTATTCEKTATTPQLILLYSSFILMSIGSGGVRSSAMAFGADQLTPLTSKNNNNNKILESFFSWWYMLVSVSVILALTCIVCIQETMGWKVGFGVPVVLMSFAAVSFFLASPFYVTSDPTNSSLFTGLAQVLVASFTKRGVSFPDDDVDVDGFHHPVGTTRLLPSENVKFLNRACRIQNPDQDLTAEGAASNPWRLCTVDQVEDLKSLLRIVPIWSTGMIMAIDISQGSFQTIMASHMDRHVTPSIEIPAGSFGVFMVAALAMWVVVYDKVLIPVGSRIRGKPARLTTKERMGAGIFLSSLSMAALGAAETFRRQRQSVSGTRSSAMWMMPSLVLLGLAEGLNGTAQSEFYYKELPRSMSSVSTTLWGVAMSGASLASSFIMNAVDGVTAADGGESWVSSDIDKGRYDYYYWLLAVLSLANFVYYLGCSGAYGPAQAQGMGKQADVVVGYDDVDFKGGA</sequence>
<reference evidence="7" key="1">
    <citation type="submission" date="2022-08" db="EMBL/GenBank/DDBJ databases">
        <authorList>
            <person name="Gutierrez-Valencia J."/>
        </authorList>
    </citation>
    <scope>NUCLEOTIDE SEQUENCE</scope>
</reference>
<keyword evidence="3 6" id="KW-0812">Transmembrane</keyword>
<dbReference type="EMBL" id="CAMGYJ010000005">
    <property type="protein sequence ID" value="CAI0408985.1"/>
    <property type="molecule type" value="Genomic_DNA"/>
</dbReference>
<dbReference type="GO" id="GO:0022857">
    <property type="term" value="F:transmembrane transporter activity"/>
    <property type="evidence" value="ECO:0007669"/>
    <property type="project" value="InterPro"/>
</dbReference>
<evidence type="ECO:0000256" key="6">
    <source>
        <dbReference type="SAM" id="Phobius"/>
    </source>
</evidence>
<comment type="subcellular location">
    <subcellularLocation>
        <location evidence="1">Membrane</location>
        <topology evidence="1">Multi-pass membrane protein</topology>
    </subcellularLocation>
</comment>
<feature type="transmembrane region" description="Helical" evidence="6">
    <location>
        <begin position="549"/>
        <end position="567"/>
    </location>
</feature>
<feature type="transmembrane region" description="Helical" evidence="6">
    <location>
        <begin position="224"/>
        <end position="244"/>
    </location>
</feature>
<keyword evidence="4 6" id="KW-1133">Transmembrane helix</keyword>
<feature type="transmembrane region" description="Helical" evidence="6">
    <location>
        <begin position="505"/>
        <end position="527"/>
    </location>
</feature>
<keyword evidence="5 6" id="KW-0472">Membrane</keyword>
<feature type="transmembrane region" description="Helical" evidence="6">
    <location>
        <begin position="96"/>
        <end position="116"/>
    </location>
</feature>
<feature type="transmembrane region" description="Helical" evidence="6">
    <location>
        <begin position="1141"/>
        <end position="1159"/>
    </location>
</feature>
<accession>A0AAV0JI52</accession>
<dbReference type="InterPro" id="IPR000109">
    <property type="entry name" value="POT_fam"/>
</dbReference>
<evidence type="ECO:0000256" key="2">
    <source>
        <dbReference type="ARBA" id="ARBA00005982"/>
    </source>
</evidence>
<evidence type="ECO:0000256" key="3">
    <source>
        <dbReference type="ARBA" id="ARBA00022692"/>
    </source>
</evidence>
<evidence type="ECO:0000256" key="4">
    <source>
        <dbReference type="ARBA" id="ARBA00022989"/>
    </source>
</evidence>
<comment type="caution">
    <text evidence="7">The sequence shown here is derived from an EMBL/GenBank/DDBJ whole genome shotgun (WGS) entry which is preliminary data.</text>
</comment>
<evidence type="ECO:0000256" key="1">
    <source>
        <dbReference type="ARBA" id="ARBA00004141"/>
    </source>
</evidence>
<dbReference type="Proteomes" id="UP001154282">
    <property type="component" value="Unassembled WGS sequence"/>
</dbReference>
<name>A0AAV0JI52_9ROSI</name>
<feature type="transmembrane region" description="Helical" evidence="6">
    <location>
        <begin position="423"/>
        <end position="443"/>
    </location>
</feature>
<dbReference type="InterPro" id="IPR036259">
    <property type="entry name" value="MFS_trans_sf"/>
</dbReference>
<gene>
    <name evidence="7" type="ORF">LITE_LOCUS14198</name>
</gene>
<dbReference type="GO" id="GO:0016020">
    <property type="term" value="C:membrane"/>
    <property type="evidence" value="ECO:0007669"/>
    <property type="project" value="UniProtKB-SubCell"/>
</dbReference>
<feature type="transmembrane region" description="Helical" evidence="6">
    <location>
        <begin position="665"/>
        <end position="684"/>
    </location>
</feature>
<organism evidence="7 8">
    <name type="scientific">Linum tenue</name>
    <dbReference type="NCBI Taxonomy" id="586396"/>
    <lineage>
        <taxon>Eukaryota</taxon>
        <taxon>Viridiplantae</taxon>
        <taxon>Streptophyta</taxon>
        <taxon>Embryophyta</taxon>
        <taxon>Tracheophyta</taxon>
        <taxon>Spermatophyta</taxon>
        <taxon>Magnoliopsida</taxon>
        <taxon>eudicotyledons</taxon>
        <taxon>Gunneridae</taxon>
        <taxon>Pentapetalae</taxon>
        <taxon>rosids</taxon>
        <taxon>fabids</taxon>
        <taxon>Malpighiales</taxon>
        <taxon>Linaceae</taxon>
        <taxon>Linum</taxon>
    </lineage>
</organism>
<dbReference type="Gene3D" id="1.20.1250.20">
    <property type="entry name" value="MFS general substrate transporter like domains"/>
    <property type="match status" value="2"/>
</dbReference>
<dbReference type="SUPFAM" id="SSF103473">
    <property type="entry name" value="MFS general substrate transporter"/>
    <property type="match status" value="2"/>
</dbReference>
<evidence type="ECO:0000313" key="8">
    <source>
        <dbReference type="Proteomes" id="UP001154282"/>
    </source>
</evidence>
<feature type="transmembrane region" description="Helical" evidence="6">
    <location>
        <begin position="463"/>
        <end position="484"/>
    </location>
</feature>
<feature type="transmembrane region" description="Helical" evidence="6">
    <location>
        <begin position="827"/>
        <end position="847"/>
    </location>
</feature>
<feature type="transmembrane region" description="Helical" evidence="6">
    <location>
        <begin position="193"/>
        <end position="212"/>
    </location>
</feature>
<keyword evidence="8" id="KW-1185">Reference proteome</keyword>
<feature type="transmembrane region" description="Helical" evidence="6">
    <location>
        <begin position="748"/>
        <end position="773"/>
    </location>
</feature>
<dbReference type="AlphaFoldDB" id="A0AAV0JI52"/>
<comment type="similarity">
    <text evidence="2">Belongs to the major facilitator superfamily. Proton-dependent oligopeptide transporter (POT/PTR) (TC 2.A.17) family.</text>
</comment>